<name>A0A016T8W0_9BILA</name>
<proteinExistence type="predicted"/>
<dbReference type="AlphaFoldDB" id="A0A016T8W0"/>
<gene>
    <name evidence="2" type="primary">Acey_s0125.g1292</name>
    <name evidence="2" type="ORF">Y032_0125g1292</name>
</gene>
<comment type="caution">
    <text evidence="2">The sequence shown here is derived from an EMBL/GenBank/DDBJ whole genome shotgun (WGS) entry which is preliminary data.</text>
</comment>
<evidence type="ECO:0000313" key="2">
    <source>
        <dbReference type="EMBL" id="EYB99112.1"/>
    </source>
</evidence>
<protein>
    <submittedName>
        <fullName evidence="2">Uncharacterized protein</fullName>
    </submittedName>
</protein>
<accession>A0A016T8W0</accession>
<keyword evidence="3" id="KW-1185">Reference proteome</keyword>
<feature type="compositionally biased region" description="Basic and acidic residues" evidence="1">
    <location>
        <begin position="86"/>
        <end position="97"/>
    </location>
</feature>
<dbReference type="EMBL" id="JARK01001461">
    <property type="protein sequence ID" value="EYB99112.1"/>
    <property type="molecule type" value="Genomic_DNA"/>
</dbReference>
<organism evidence="2 3">
    <name type="scientific">Ancylostoma ceylanicum</name>
    <dbReference type="NCBI Taxonomy" id="53326"/>
    <lineage>
        <taxon>Eukaryota</taxon>
        <taxon>Metazoa</taxon>
        <taxon>Ecdysozoa</taxon>
        <taxon>Nematoda</taxon>
        <taxon>Chromadorea</taxon>
        <taxon>Rhabditida</taxon>
        <taxon>Rhabditina</taxon>
        <taxon>Rhabditomorpha</taxon>
        <taxon>Strongyloidea</taxon>
        <taxon>Ancylostomatidae</taxon>
        <taxon>Ancylostomatinae</taxon>
        <taxon>Ancylostoma</taxon>
    </lineage>
</organism>
<reference evidence="3" key="1">
    <citation type="journal article" date="2015" name="Nat. Genet.">
        <title>The genome and transcriptome of the zoonotic hookworm Ancylostoma ceylanicum identify infection-specific gene families.</title>
        <authorList>
            <person name="Schwarz E.M."/>
            <person name="Hu Y."/>
            <person name="Antoshechkin I."/>
            <person name="Miller M.M."/>
            <person name="Sternberg P.W."/>
            <person name="Aroian R.V."/>
        </authorList>
    </citation>
    <scope>NUCLEOTIDE SEQUENCE</scope>
    <source>
        <strain evidence="3">HY135</strain>
    </source>
</reference>
<evidence type="ECO:0000313" key="3">
    <source>
        <dbReference type="Proteomes" id="UP000024635"/>
    </source>
</evidence>
<dbReference type="Proteomes" id="UP000024635">
    <property type="component" value="Unassembled WGS sequence"/>
</dbReference>
<feature type="region of interest" description="Disordered" evidence="1">
    <location>
        <begin position="82"/>
        <end position="101"/>
    </location>
</feature>
<evidence type="ECO:0000256" key="1">
    <source>
        <dbReference type="SAM" id="MobiDB-lite"/>
    </source>
</evidence>
<sequence>MGPPWRSSMGNDGIRVSDGEWVRLSQAVLESFRMRVRLDKAVIKTTGYGNPMEDVSAVAHSVGNVRVPVRLDQVIAETTGNVSADEGVREAPEHESPDGGWARHALTVRKGLQRSWSNSEKRGCLMGKGSCGESIIGAGISLTQPARCFLKVAPTLICADFHMTVFLLPSIVHILVYVSIDSLSFL</sequence>